<keyword evidence="1" id="KW-1133">Transmembrane helix</keyword>
<protein>
    <submittedName>
        <fullName evidence="2">Uncharacterized protein</fullName>
    </submittedName>
</protein>
<feature type="transmembrane region" description="Helical" evidence="1">
    <location>
        <begin position="74"/>
        <end position="95"/>
    </location>
</feature>
<feature type="transmembrane region" description="Helical" evidence="1">
    <location>
        <begin position="101"/>
        <end position="122"/>
    </location>
</feature>
<proteinExistence type="predicted"/>
<sequence length="139" mass="16275">MFENIAKFFKKSEKIVKIDNIQRKMVKNRTFSWSLKHWLKEFLRWLRLRDEFGDLLITMETNIDDILLDWNRSLMLWTIAILGSGFLITAALYPFFRPGSILQAVVYVISFGILSYIISQTWNSIISGGRRIASAIPKK</sequence>
<dbReference type="AlphaFoldDB" id="A0A0F9FBI6"/>
<dbReference type="EMBL" id="LAZR01024235">
    <property type="protein sequence ID" value="KKL75841.1"/>
    <property type="molecule type" value="Genomic_DNA"/>
</dbReference>
<comment type="caution">
    <text evidence="2">The sequence shown here is derived from an EMBL/GenBank/DDBJ whole genome shotgun (WGS) entry which is preliminary data.</text>
</comment>
<name>A0A0F9FBI6_9ZZZZ</name>
<keyword evidence="1" id="KW-0472">Membrane</keyword>
<accession>A0A0F9FBI6</accession>
<gene>
    <name evidence="2" type="ORF">LCGC14_2050860</name>
</gene>
<keyword evidence="1" id="KW-0812">Transmembrane</keyword>
<evidence type="ECO:0000256" key="1">
    <source>
        <dbReference type="SAM" id="Phobius"/>
    </source>
</evidence>
<reference evidence="2" key="1">
    <citation type="journal article" date="2015" name="Nature">
        <title>Complex archaea that bridge the gap between prokaryotes and eukaryotes.</title>
        <authorList>
            <person name="Spang A."/>
            <person name="Saw J.H."/>
            <person name="Jorgensen S.L."/>
            <person name="Zaremba-Niedzwiedzka K."/>
            <person name="Martijn J."/>
            <person name="Lind A.E."/>
            <person name="van Eijk R."/>
            <person name="Schleper C."/>
            <person name="Guy L."/>
            <person name="Ettema T.J."/>
        </authorList>
    </citation>
    <scope>NUCLEOTIDE SEQUENCE</scope>
</reference>
<evidence type="ECO:0000313" key="2">
    <source>
        <dbReference type="EMBL" id="KKL75841.1"/>
    </source>
</evidence>
<organism evidence="2">
    <name type="scientific">marine sediment metagenome</name>
    <dbReference type="NCBI Taxonomy" id="412755"/>
    <lineage>
        <taxon>unclassified sequences</taxon>
        <taxon>metagenomes</taxon>
        <taxon>ecological metagenomes</taxon>
    </lineage>
</organism>